<dbReference type="EC" id="5.4.99.-" evidence="5"/>
<name>A0A9D1HNY3_9FIRM</name>
<proteinExistence type="inferred from homology"/>
<dbReference type="FunFam" id="3.10.290.10:FF:000003">
    <property type="entry name" value="Pseudouridine synthase"/>
    <property type="match status" value="1"/>
</dbReference>
<evidence type="ECO:0000256" key="3">
    <source>
        <dbReference type="ARBA" id="ARBA00023235"/>
    </source>
</evidence>
<dbReference type="Gene3D" id="3.30.70.580">
    <property type="entry name" value="Pseudouridine synthase I, catalytic domain, N-terminal subdomain"/>
    <property type="match status" value="1"/>
</dbReference>
<dbReference type="InterPro" id="IPR042092">
    <property type="entry name" value="PsdUridine_s_RsuA/RluB/E/F_cat"/>
</dbReference>
<dbReference type="Gene3D" id="3.10.290.10">
    <property type="entry name" value="RNA-binding S4 domain"/>
    <property type="match status" value="1"/>
</dbReference>
<dbReference type="EMBL" id="DVMJ01000074">
    <property type="protein sequence ID" value="HIU14147.1"/>
    <property type="molecule type" value="Genomic_DNA"/>
</dbReference>
<evidence type="ECO:0000256" key="1">
    <source>
        <dbReference type="ARBA" id="ARBA00008348"/>
    </source>
</evidence>
<dbReference type="Pfam" id="PF00849">
    <property type="entry name" value="PseudoU_synth_2"/>
    <property type="match status" value="1"/>
</dbReference>
<evidence type="ECO:0000313" key="8">
    <source>
        <dbReference type="Proteomes" id="UP000824175"/>
    </source>
</evidence>
<sequence>MRLDKMLANLGYGSRKEVKLLIRKGHVMINGTVIKKDDFRLDPEKDRVEVDGALVVYKPIVYIMMNKPQGVISATEDKYQPTVVDLLEGYDHYKVFPVGRLDKDTEGLLLLTNDGRLARELLFPSRDAYKTYYARLDADLNEADVQHFASGVMIDTGYTCKPAILEIESPREAIVKITEGKFHQVKKMFQACGKHVTYLKRLEMKGLKLDLRLKPGAYRELTKEEEALLGIPELGQKK</sequence>
<dbReference type="SUPFAM" id="SSF55120">
    <property type="entry name" value="Pseudouridine synthase"/>
    <property type="match status" value="1"/>
</dbReference>
<accession>A0A9D1HNY3</accession>
<dbReference type="PANTHER" id="PTHR47683:SF4">
    <property type="entry name" value="PSEUDOURIDINE SYNTHASE"/>
    <property type="match status" value="1"/>
</dbReference>
<keyword evidence="2 4" id="KW-0694">RNA-binding</keyword>
<evidence type="ECO:0000256" key="2">
    <source>
        <dbReference type="ARBA" id="ARBA00022884"/>
    </source>
</evidence>
<organism evidence="7 8">
    <name type="scientific">Candidatus Fimiplasma intestinipullorum</name>
    <dbReference type="NCBI Taxonomy" id="2840825"/>
    <lineage>
        <taxon>Bacteria</taxon>
        <taxon>Bacillati</taxon>
        <taxon>Bacillota</taxon>
        <taxon>Clostridia</taxon>
        <taxon>Eubacteriales</taxon>
        <taxon>Candidatus Fimiplasma</taxon>
    </lineage>
</organism>
<dbReference type="NCBIfam" id="TIGR00093">
    <property type="entry name" value="pseudouridine synthase"/>
    <property type="match status" value="1"/>
</dbReference>
<dbReference type="SUPFAM" id="SSF55174">
    <property type="entry name" value="Alpha-L RNA-binding motif"/>
    <property type="match status" value="1"/>
</dbReference>
<dbReference type="CDD" id="cd00165">
    <property type="entry name" value="S4"/>
    <property type="match status" value="1"/>
</dbReference>
<reference evidence="7" key="2">
    <citation type="journal article" date="2021" name="PeerJ">
        <title>Extensive microbial diversity within the chicken gut microbiome revealed by metagenomics and culture.</title>
        <authorList>
            <person name="Gilroy R."/>
            <person name="Ravi A."/>
            <person name="Getino M."/>
            <person name="Pursley I."/>
            <person name="Horton D.L."/>
            <person name="Alikhan N.F."/>
            <person name="Baker D."/>
            <person name="Gharbi K."/>
            <person name="Hall N."/>
            <person name="Watson M."/>
            <person name="Adriaenssens E.M."/>
            <person name="Foster-Nyarko E."/>
            <person name="Jarju S."/>
            <person name="Secka A."/>
            <person name="Antonio M."/>
            <person name="Oren A."/>
            <person name="Chaudhuri R.R."/>
            <person name="La Ragione R."/>
            <person name="Hildebrand F."/>
            <person name="Pallen M.J."/>
        </authorList>
    </citation>
    <scope>NUCLEOTIDE SEQUENCE</scope>
    <source>
        <strain evidence="7">CHK195-11698</strain>
    </source>
</reference>
<evidence type="ECO:0000259" key="6">
    <source>
        <dbReference type="SMART" id="SM00363"/>
    </source>
</evidence>
<keyword evidence="3 5" id="KW-0413">Isomerase</keyword>
<dbReference type="InterPro" id="IPR020094">
    <property type="entry name" value="TruA/RsuA/RluB/E/F_N"/>
</dbReference>
<dbReference type="PANTHER" id="PTHR47683">
    <property type="entry name" value="PSEUDOURIDINE SYNTHASE FAMILY PROTEIN-RELATED"/>
    <property type="match status" value="1"/>
</dbReference>
<dbReference type="Gene3D" id="3.30.70.1560">
    <property type="entry name" value="Alpha-L RNA-binding motif"/>
    <property type="match status" value="1"/>
</dbReference>
<comment type="similarity">
    <text evidence="1 5">Belongs to the pseudouridine synthase RsuA family.</text>
</comment>
<dbReference type="InterPro" id="IPR018496">
    <property type="entry name" value="PsdUridine_synth_RsuA/RluB_CS"/>
</dbReference>
<dbReference type="PROSITE" id="PS01149">
    <property type="entry name" value="PSI_RSU"/>
    <property type="match status" value="1"/>
</dbReference>
<dbReference type="InterPro" id="IPR000748">
    <property type="entry name" value="PsdUridine_synth_RsuA/RluB/E/F"/>
</dbReference>
<dbReference type="PROSITE" id="PS50889">
    <property type="entry name" value="S4"/>
    <property type="match status" value="1"/>
</dbReference>
<evidence type="ECO:0000256" key="4">
    <source>
        <dbReference type="PROSITE-ProRule" id="PRU00182"/>
    </source>
</evidence>
<dbReference type="GO" id="GO:0120159">
    <property type="term" value="F:rRNA pseudouridine synthase activity"/>
    <property type="evidence" value="ECO:0007669"/>
    <property type="project" value="UniProtKB-ARBA"/>
</dbReference>
<dbReference type="InterPro" id="IPR006145">
    <property type="entry name" value="PsdUridine_synth_RsuA/RluA"/>
</dbReference>
<dbReference type="InterPro" id="IPR020103">
    <property type="entry name" value="PsdUridine_synth_cat_dom_sf"/>
</dbReference>
<dbReference type="GO" id="GO:0000455">
    <property type="term" value="P:enzyme-directed rRNA pseudouridine synthesis"/>
    <property type="evidence" value="ECO:0007669"/>
    <property type="project" value="UniProtKB-ARBA"/>
</dbReference>
<gene>
    <name evidence="7" type="ORF">IAD15_08775</name>
</gene>
<dbReference type="Proteomes" id="UP000824175">
    <property type="component" value="Unassembled WGS sequence"/>
</dbReference>
<dbReference type="InterPro" id="IPR002942">
    <property type="entry name" value="S4_RNA-bd"/>
</dbReference>
<dbReference type="InterPro" id="IPR050343">
    <property type="entry name" value="RsuA_PseudoU_synthase"/>
</dbReference>
<feature type="domain" description="RNA-binding S4" evidence="6">
    <location>
        <begin position="1"/>
        <end position="61"/>
    </location>
</feature>
<protein>
    <recommendedName>
        <fullName evidence="5">Pseudouridine synthase</fullName>
        <ecNumber evidence="5">5.4.99.-</ecNumber>
    </recommendedName>
</protein>
<dbReference type="SMART" id="SM00363">
    <property type="entry name" value="S4"/>
    <property type="match status" value="1"/>
</dbReference>
<dbReference type="GO" id="GO:0003723">
    <property type="term" value="F:RNA binding"/>
    <property type="evidence" value="ECO:0007669"/>
    <property type="project" value="UniProtKB-KW"/>
</dbReference>
<comment type="caution">
    <text evidence="7">The sequence shown here is derived from an EMBL/GenBank/DDBJ whole genome shotgun (WGS) entry which is preliminary data.</text>
</comment>
<evidence type="ECO:0000256" key="5">
    <source>
        <dbReference type="RuleBase" id="RU003887"/>
    </source>
</evidence>
<reference evidence="7" key="1">
    <citation type="submission" date="2020-10" db="EMBL/GenBank/DDBJ databases">
        <authorList>
            <person name="Gilroy R."/>
        </authorList>
    </citation>
    <scope>NUCLEOTIDE SEQUENCE</scope>
    <source>
        <strain evidence="7">CHK195-11698</strain>
    </source>
</reference>
<dbReference type="InterPro" id="IPR036986">
    <property type="entry name" value="S4_RNA-bd_sf"/>
</dbReference>
<dbReference type="CDD" id="cd02553">
    <property type="entry name" value="PseudoU_synth_RsuA"/>
    <property type="match status" value="1"/>
</dbReference>
<dbReference type="Pfam" id="PF01479">
    <property type="entry name" value="S4"/>
    <property type="match status" value="1"/>
</dbReference>
<evidence type="ECO:0000313" key="7">
    <source>
        <dbReference type="EMBL" id="HIU14147.1"/>
    </source>
</evidence>
<dbReference type="AlphaFoldDB" id="A0A9D1HNY3"/>